<accession>A0AAW0XKT3</accession>
<feature type="chain" id="PRO_5044024670" evidence="1">
    <location>
        <begin position="16"/>
        <end position="144"/>
    </location>
</feature>
<organism evidence="2 3">
    <name type="scientific">Cherax quadricarinatus</name>
    <name type="common">Australian red claw crayfish</name>
    <dbReference type="NCBI Taxonomy" id="27406"/>
    <lineage>
        <taxon>Eukaryota</taxon>
        <taxon>Metazoa</taxon>
        <taxon>Ecdysozoa</taxon>
        <taxon>Arthropoda</taxon>
        <taxon>Crustacea</taxon>
        <taxon>Multicrustacea</taxon>
        <taxon>Malacostraca</taxon>
        <taxon>Eumalacostraca</taxon>
        <taxon>Eucarida</taxon>
        <taxon>Decapoda</taxon>
        <taxon>Pleocyemata</taxon>
        <taxon>Astacidea</taxon>
        <taxon>Parastacoidea</taxon>
        <taxon>Parastacidae</taxon>
        <taxon>Cherax</taxon>
    </lineage>
</organism>
<evidence type="ECO:0000313" key="3">
    <source>
        <dbReference type="Proteomes" id="UP001445076"/>
    </source>
</evidence>
<feature type="signal peptide" evidence="1">
    <location>
        <begin position="1"/>
        <end position="15"/>
    </location>
</feature>
<name>A0AAW0XKT3_CHEQU</name>
<gene>
    <name evidence="2" type="ORF">OTU49_000831</name>
</gene>
<dbReference type="AlphaFoldDB" id="A0AAW0XKT3"/>
<evidence type="ECO:0000256" key="1">
    <source>
        <dbReference type="SAM" id="SignalP"/>
    </source>
</evidence>
<dbReference type="EMBL" id="JARKIK010000022">
    <property type="protein sequence ID" value="KAK8744487.1"/>
    <property type="molecule type" value="Genomic_DNA"/>
</dbReference>
<evidence type="ECO:0000313" key="2">
    <source>
        <dbReference type="EMBL" id="KAK8744487.1"/>
    </source>
</evidence>
<reference evidence="2 3" key="1">
    <citation type="journal article" date="2024" name="BMC Genomics">
        <title>Genome assembly of redclaw crayfish (Cherax quadricarinatus) provides insights into its immune adaptation and hypoxia tolerance.</title>
        <authorList>
            <person name="Liu Z."/>
            <person name="Zheng J."/>
            <person name="Li H."/>
            <person name="Fang K."/>
            <person name="Wang S."/>
            <person name="He J."/>
            <person name="Zhou D."/>
            <person name="Weng S."/>
            <person name="Chi M."/>
            <person name="Gu Z."/>
            <person name="He J."/>
            <person name="Li F."/>
            <person name="Wang M."/>
        </authorList>
    </citation>
    <scope>NUCLEOTIDE SEQUENCE [LARGE SCALE GENOMIC DNA]</scope>
    <source>
        <strain evidence="2">ZL_2023a</strain>
    </source>
</reference>
<keyword evidence="1" id="KW-0732">Signal</keyword>
<keyword evidence="3" id="KW-1185">Reference proteome</keyword>
<comment type="caution">
    <text evidence="2">The sequence shown here is derived from an EMBL/GenBank/DDBJ whole genome shotgun (WGS) entry which is preliminary data.</text>
</comment>
<sequence>MKVLVLFALVAVAAPRPQSVNVSGPLVELKLVSGSPSVPNTASYSVDAEPQANHQVLLYHSQFAPGAFPYTAYSVPYTYTVPGVSSKLTLPLVARASIPNVYSTITPYSGIYHSADNLTLPYTGLYPPLLSIVISPKLDIKAYD</sequence>
<protein>
    <submittedName>
        <fullName evidence="2">Uncharacterized protein</fullName>
    </submittedName>
</protein>
<dbReference type="Proteomes" id="UP001445076">
    <property type="component" value="Unassembled WGS sequence"/>
</dbReference>
<proteinExistence type="predicted"/>